<dbReference type="AlphaFoldDB" id="A0A3E3JZK7"/>
<dbReference type="InterPro" id="IPR023833">
    <property type="entry name" value="Signal_pept_SipW-depend-type"/>
</dbReference>
<sequence length="228" mass="24624">MKRNKVSKLMVVAALVGAIGIGGSLALLTARSEAVTNTFTVGKGLHDTDITLDEAQVNENGEEIDGAERVQKNTYQNLEQGDGLDKDPTVTIKDTAADCYVFVLVDGLKKNTSIYDVDIKKSWMKVEGIPKEIQDQVPDTADLYVYKADQSTPTVVRGGLTAEKGIVFDGVKIKDDAALFEPVMEEGTITGYKAKNLDQIIVKACAVQATNNSYENALKLVTFANTSN</sequence>
<dbReference type="RefSeq" id="WP_117493801.1">
    <property type="nucleotide sequence ID" value="NZ_CAUAFM010000011.1"/>
</dbReference>
<evidence type="ECO:0000313" key="1">
    <source>
        <dbReference type="EMBL" id="RGE84995.1"/>
    </source>
</evidence>
<dbReference type="OrthoDB" id="10013968at2"/>
<name>A0A3E3JZK7_9FIRM</name>
<evidence type="ECO:0000313" key="2">
    <source>
        <dbReference type="Proteomes" id="UP000261080"/>
    </source>
</evidence>
<organism evidence="1 2">
    <name type="scientific">Sellimonas intestinalis</name>
    <dbReference type="NCBI Taxonomy" id="1653434"/>
    <lineage>
        <taxon>Bacteria</taxon>
        <taxon>Bacillati</taxon>
        <taxon>Bacillota</taxon>
        <taxon>Clostridia</taxon>
        <taxon>Lachnospirales</taxon>
        <taxon>Lachnospiraceae</taxon>
        <taxon>Sellimonas</taxon>
    </lineage>
</organism>
<dbReference type="EMBL" id="QVLX01000010">
    <property type="protein sequence ID" value="RGE84995.1"/>
    <property type="molecule type" value="Genomic_DNA"/>
</dbReference>
<dbReference type="NCBIfam" id="TIGR04088">
    <property type="entry name" value="cognate_SipW"/>
    <property type="match status" value="1"/>
</dbReference>
<proteinExistence type="predicted"/>
<protein>
    <recommendedName>
        <fullName evidence="3">SipW-cognate class signal peptide</fullName>
    </recommendedName>
</protein>
<accession>A0A3E3JZK7</accession>
<comment type="caution">
    <text evidence="1">The sequence shown here is derived from an EMBL/GenBank/DDBJ whole genome shotgun (WGS) entry which is preliminary data.</text>
</comment>
<evidence type="ECO:0008006" key="3">
    <source>
        <dbReference type="Google" id="ProtNLM"/>
    </source>
</evidence>
<reference evidence="1 2" key="1">
    <citation type="submission" date="2018-08" db="EMBL/GenBank/DDBJ databases">
        <title>A genome reference for cultivated species of the human gut microbiota.</title>
        <authorList>
            <person name="Zou Y."/>
            <person name="Xue W."/>
            <person name="Luo G."/>
        </authorList>
    </citation>
    <scope>NUCLEOTIDE SEQUENCE [LARGE SCALE GENOMIC DNA]</scope>
    <source>
        <strain evidence="1 2">AF37-2AT</strain>
    </source>
</reference>
<keyword evidence="2" id="KW-1185">Reference proteome</keyword>
<gene>
    <name evidence="1" type="ORF">DW016_13965</name>
</gene>
<dbReference type="Proteomes" id="UP000261080">
    <property type="component" value="Unassembled WGS sequence"/>
</dbReference>